<protein>
    <submittedName>
        <fullName evidence="1">Thiol reductase thioredoxin</fullName>
    </submittedName>
</protein>
<proteinExistence type="predicted"/>
<keyword evidence="2" id="KW-1185">Reference proteome</keyword>
<dbReference type="EMBL" id="BOPV01000001">
    <property type="protein sequence ID" value="GIL39845.1"/>
    <property type="molecule type" value="Genomic_DNA"/>
</dbReference>
<evidence type="ECO:0000313" key="1">
    <source>
        <dbReference type="EMBL" id="GIL39845.1"/>
    </source>
</evidence>
<organism evidence="1 2">
    <name type="scientific">Roseiterribacter gracilis</name>
    <dbReference type="NCBI Taxonomy" id="2812848"/>
    <lineage>
        <taxon>Bacteria</taxon>
        <taxon>Pseudomonadati</taxon>
        <taxon>Pseudomonadota</taxon>
        <taxon>Alphaproteobacteria</taxon>
        <taxon>Rhodospirillales</taxon>
        <taxon>Roseiterribacteraceae</taxon>
        <taxon>Roseiterribacter</taxon>
    </lineage>
</organism>
<gene>
    <name evidence="1" type="ORF">TMPK1_20820</name>
</gene>
<dbReference type="AlphaFoldDB" id="A0A8S8XFE7"/>
<accession>A0A8S8XFE7</accession>
<reference evidence="1" key="1">
    <citation type="submission" date="2021-02" db="EMBL/GenBank/DDBJ databases">
        <title>Genome sequence of Rhodospirillales sp. strain TMPK1 isolated from soil.</title>
        <authorList>
            <person name="Nakai R."/>
            <person name="Kusada H."/>
            <person name="Tamaki H."/>
        </authorList>
    </citation>
    <scope>NUCLEOTIDE SEQUENCE</scope>
    <source>
        <strain evidence="1">TMPK1</strain>
    </source>
</reference>
<comment type="caution">
    <text evidence="1">The sequence shown here is derived from an EMBL/GenBank/DDBJ whole genome shotgun (WGS) entry which is preliminary data.</text>
</comment>
<dbReference type="RefSeq" id="WP_420242965.1">
    <property type="nucleotide sequence ID" value="NZ_BOPV01000001.1"/>
</dbReference>
<dbReference type="CDD" id="cd02947">
    <property type="entry name" value="TRX_family"/>
    <property type="match status" value="1"/>
</dbReference>
<dbReference type="Proteomes" id="UP000681075">
    <property type="component" value="Unassembled WGS sequence"/>
</dbReference>
<name>A0A8S8XFE7_9PROT</name>
<sequence length="122" mass="13200">MSADPAAAAFFQSFPVQAATAAGLDATLGARGDALTILFLWGNDCPNCDVAKRALSADPARFIWDDVQWLHCNVYDDPDMATRFSLHGVPTFFVFRGTTKLGRITSWPGGAAFAEAIEKQRC</sequence>
<dbReference type="Gene3D" id="3.40.30.10">
    <property type="entry name" value="Glutaredoxin"/>
    <property type="match status" value="1"/>
</dbReference>
<dbReference type="SUPFAM" id="SSF52833">
    <property type="entry name" value="Thioredoxin-like"/>
    <property type="match status" value="1"/>
</dbReference>
<dbReference type="InterPro" id="IPR036249">
    <property type="entry name" value="Thioredoxin-like_sf"/>
</dbReference>
<evidence type="ECO:0000313" key="2">
    <source>
        <dbReference type="Proteomes" id="UP000681075"/>
    </source>
</evidence>